<organism evidence="3 4">
    <name type="scientific">Nonomuraea aridisoli</name>
    <dbReference type="NCBI Taxonomy" id="2070368"/>
    <lineage>
        <taxon>Bacteria</taxon>
        <taxon>Bacillati</taxon>
        <taxon>Actinomycetota</taxon>
        <taxon>Actinomycetes</taxon>
        <taxon>Streptosporangiales</taxon>
        <taxon>Streptosporangiaceae</taxon>
        <taxon>Nonomuraea</taxon>
    </lineage>
</organism>
<dbReference type="InterPro" id="IPR004919">
    <property type="entry name" value="GmrSD_N"/>
</dbReference>
<evidence type="ECO:0000313" key="3">
    <source>
        <dbReference type="EMBL" id="PZG16628.1"/>
    </source>
</evidence>
<sequence>MSRENERDIEETAEELDSDSRSAEEKQVVRRRWEQARREIFTNVIDYTVDSIVRLVDERNLDLNTPYQRRDRWDIGRKSRLVESLLLSIPIPPVYLNEEGDYTFQIIDGKQRLAAIYEFAKGEYALRNLSVFYEAEGLTFGQLDPILQRSLISRAGVRAVIILNASDPTIQYELFHRLNAGGVALNAQELRHGIYRGPLDDLIMELSEHPKFREALGIGAKSHSSAMWREMRDAELVLRFFVLREHGMYPLASASNSLTEYMRDNSYLSAVELTNMRQEFLDALDKAILAFGPLLFRRWNTVAERESTQISLAVYEAQMLAVKDFDYEDIAGHAQAIQEGLRDMFRNFDFASSMSPATMNSPAALKHRVARIRDVIRRALGQ</sequence>
<feature type="compositionally biased region" description="Acidic residues" evidence="1">
    <location>
        <begin position="7"/>
        <end position="17"/>
    </location>
</feature>
<evidence type="ECO:0000313" key="4">
    <source>
        <dbReference type="Proteomes" id="UP000249304"/>
    </source>
</evidence>
<dbReference type="EMBL" id="POUD01000081">
    <property type="protein sequence ID" value="PZG16628.1"/>
    <property type="molecule type" value="Genomic_DNA"/>
</dbReference>
<protein>
    <recommendedName>
        <fullName evidence="2">GmrSD restriction endonucleases N-terminal domain-containing protein</fullName>
    </recommendedName>
</protein>
<feature type="domain" description="GmrSD restriction endonucleases N-terminal" evidence="2">
    <location>
        <begin position="56"/>
        <end position="194"/>
    </location>
</feature>
<dbReference type="PANTHER" id="PTHR39639:SF1">
    <property type="entry name" value="DUF262 DOMAIN-CONTAINING PROTEIN"/>
    <property type="match status" value="1"/>
</dbReference>
<dbReference type="Pfam" id="PF03235">
    <property type="entry name" value="GmrSD_N"/>
    <property type="match status" value="1"/>
</dbReference>
<comment type="caution">
    <text evidence="3">The sequence shown here is derived from an EMBL/GenBank/DDBJ whole genome shotgun (WGS) entry which is preliminary data.</text>
</comment>
<dbReference type="RefSeq" id="WP_111180584.1">
    <property type="nucleotide sequence ID" value="NZ_POUD01000081.1"/>
</dbReference>
<dbReference type="PANTHER" id="PTHR39639">
    <property type="entry name" value="CHROMOSOME 16, WHOLE GENOME SHOTGUN SEQUENCE"/>
    <property type="match status" value="1"/>
</dbReference>
<dbReference type="Proteomes" id="UP000249304">
    <property type="component" value="Unassembled WGS sequence"/>
</dbReference>
<feature type="region of interest" description="Disordered" evidence="1">
    <location>
        <begin position="1"/>
        <end position="26"/>
    </location>
</feature>
<dbReference type="OrthoDB" id="9787127at2"/>
<reference evidence="3 4" key="1">
    <citation type="submission" date="2018-01" db="EMBL/GenBank/DDBJ databases">
        <title>Draft genome sequence of Nonomuraea sp. KC333.</title>
        <authorList>
            <person name="Sahin N."/>
            <person name="Saygin H."/>
            <person name="Ay H."/>
        </authorList>
    </citation>
    <scope>NUCLEOTIDE SEQUENCE [LARGE SCALE GENOMIC DNA]</scope>
    <source>
        <strain evidence="3 4">KC333</strain>
    </source>
</reference>
<accession>A0A2W2EVY6</accession>
<proteinExistence type="predicted"/>
<keyword evidence="4" id="KW-1185">Reference proteome</keyword>
<dbReference type="AlphaFoldDB" id="A0A2W2EVY6"/>
<gene>
    <name evidence="3" type="ORF">C1J01_20375</name>
</gene>
<name>A0A2W2EVY6_9ACTN</name>
<evidence type="ECO:0000259" key="2">
    <source>
        <dbReference type="Pfam" id="PF03235"/>
    </source>
</evidence>
<evidence type="ECO:0000256" key="1">
    <source>
        <dbReference type="SAM" id="MobiDB-lite"/>
    </source>
</evidence>